<feature type="non-terminal residue" evidence="1">
    <location>
        <position position="1"/>
    </location>
</feature>
<organism evidence="1">
    <name type="scientific">marine sediment metagenome</name>
    <dbReference type="NCBI Taxonomy" id="412755"/>
    <lineage>
        <taxon>unclassified sequences</taxon>
        <taxon>metagenomes</taxon>
        <taxon>ecological metagenomes</taxon>
    </lineage>
</organism>
<dbReference type="AlphaFoldDB" id="X1L3X9"/>
<protein>
    <submittedName>
        <fullName evidence="1">Uncharacterized protein</fullName>
    </submittedName>
</protein>
<comment type="caution">
    <text evidence="1">The sequence shown here is derived from an EMBL/GenBank/DDBJ whole genome shotgun (WGS) entry which is preliminary data.</text>
</comment>
<evidence type="ECO:0000313" key="1">
    <source>
        <dbReference type="EMBL" id="GAH88888.1"/>
    </source>
</evidence>
<reference evidence="1" key="1">
    <citation type="journal article" date="2014" name="Front. Microbiol.">
        <title>High frequency of phylogenetically diverse reductive dehalogenase-homologous genes in deep subseafloor sedimentary metagenomes.</title>
        <authorList>
            <person name="Kawai M."/>
            <person name="Futagami T."/>
            <person name="Toyoda A."/>
            <person name="Takaki Y."/>
            <person name="Nishi S."/>
            <person name="Hori S."/>
            <person name="Arai W."/>
            <person name="Tsubouchi T."/>
            <person name="Morono Y."/>
            <person name="Uchiyama I."/>
            <person name="Ito T."/>
            <person name="Fujiyama A."/>
            <person name="Inagaki F."/>
            <person name="Takami H."/>
        </authorList>
    </citation>
    <scope>NUCLEOTIDE SEQUENCE</scope>
    <source>
        <strain evidence="1">Expedition CK06-06</strain>
    </source>
</reference>
<accession>X1L3X9</accession>
<proteinExistence type="predicted"/>
<gene>
    <name evidence="1" type="ORF">S03H2_62217</name>
</gene>
<name>X1L3X9_9ZZZZ</name>
<sequence length="30" mass="3294">VIVYIFVVNCNIYYGGNSTNFGDLGLYAFG</sequence>
<dbReference type="EMBL" id="BARU01040224">
    <property type="protein sequence ID" value="GAH88888.1"/>
    <property type="molecule type" value="Genomic_DNA"/>
</dbReference>